<proteinExistence type="predicted"/>
<gene>
    <name evidence="2" type="ORF">IAD24_05835</name>
</gene>
<keyword evidence="1" id="KW-1133">Transmembrane helix</keyword>
<sequence>MRKRFAIMLSTLASIVLILCILFTALQLTINNRTFLEYEYGRLSLAREMGMSNNDLIASCQRLIDYMEGRVDSIDITVTVDGEQTLMFDQQQEVSHMRDVRTIYQACRTMRDFGVLLALVLYLLGALLHMRTALHTLASGYCCGAFVVALFAAFLGTWAALDFSNFWTFFHQMLFWNDDWLFDAATSRMINMLPERFFADVIVRMAALFGAALLALAAAS</sequence>
<comment type="caution">
    <text evidence="2">The sequence shown here is derived from an EMBL/GenBank/DDBJ whole genome shotgun (WGS) entry which is preliminary data.</text>
</comment>
<dbReference type="InterPro" id="IPR010178">
    <property type="entry name" value="Lit"/>
</dbReference>
<protein>
    <submittedName>
        <fullName evidence="2">TIGR01906 family membrane protein</fullName>
    </submittedName>
</protein>
<accession>A0A9D1N3X0</accession>
<keyword evidence="1" id="KW-0812">Transmembrane</keyword>
<name>A0A9D1N3X0_9FIRM</name>
<dbReference type="NCBIfam" id="TIGR01906">
    <property type="entry name" value="integ_TIGR01906"/>
    <property type="match status" value="1"/>
</dbReference>
<feature type="transmembrane region" description="Helical" evidence="1">
    <location>
        <begin position="6"/>
        <end position="26"/>
    </location>
</feature>
<organism evidence="2 3">
    <name type="scientific">Candidatus Aphodomorpha intestinavium</name>
    <dbReference type="NCBI Taxonomy" id="2840672"/>
    <lineage>
        <taxon>Bacteria</taxon>
        <taxon>Bacillati</taxon>
        <taxon>Bacillota</taxon>
        <taxon>Clostridia</taxon>
        <taxon>Eubacteriales</taxon>
        <taxon>Candidatus Aphodomorpha</taxon>
    </lineage>
</organism>
<dbReference type="EMBL" id="DVNZ01000185">
    <property type="protein sequence ID" value="HIU94664.1"/>
    <property type="molecule type" value="Genomic_DNA"/>
</dbReference>
<evidence type="ECO:0000313" key="2">
    <source>
        <dbReference type="EMBL" id="HIU94664.1"/>
    </source>
</evidence>
<dbReference type="Proteomes" id="UP000824128">
    <property type="component" value="Unassembled WGS sequence"/>
</dbReference>
<dbReference type="AlphaFoldDB" id="A0A9D1N3X0"/>
<evidence type="ECO:0000313" key="3">
    <source>
        <dbReference type="Proteomes" id="UP000824128"/>
    </source>
</evidence>
<feature type="non-terminal residue" evidence="2">
    <location>
        <position position="220"/>
    </location>
</feature>
<reference evidence="2" key="2">
    <citation type="journal article" date="2021" name="PeerJ">
        <title>Extensive microbial diversity within the chicken gut microbiome revealed by metagenomics and culture.</title>
        <authorList>
            <person name="Gilroy R."/>
            <person name="Ravi A."/>
            <person name="Getino M."/>
            <person name="Pursley I."/>
            <person name="Horton D.L."/>
            <person name="Alikhan N.F."/>
            <person name="Baker D."/>
            <person name="Gharbi K."/>
            <person name="Hall N."/>
            <person name="Watson M."/>
            <person name="Adriaenssens E.M."/>
            <person name="Foster-Nyarko E."/>
            <person name="Jarju S."/>
            <person name="Secka A."/>
            <person name="Antonio M."/>
            <person name="Oren A."/>
            <person name="Chaudhuri R.R."/>
            <person name="La Ragione R."/>
            <person name="Hildebrand F."/>
            <person name="Pallen M.J."/>
        </authorList>
    </citation>
    <scope>NUCLEOTIDE SEQUENCE</scope>
    <source>
        <strain evidence="2">ChiGjej2B2-16831</strain>
    </source>
</reference>
<feature type="transmembrane region" description="Helical" evidence="1">
    <location>
        <begin position="197"/>
        <end position="219"/>
    </location>
</feature>
<dbReference type="Pfam" id="PF07314">
    <property type="entry name" value="Lit"/>
    <property type="match status" value="1"/>
</dbReference>
<feature type="transmembrane region" description="Helical" evidence="1">
    <location>
        <begin position="113"/>
        <end position="132"/>
    </location>
</feature>
<evidence type="ECO:0000256" key="1">
    <source>
        <dbReference type="SAM" id="Phobius"/>
    </source>
</evidence>
<reference evidence="2" key="1">
    <citation type="submission" date="2020-10" db="EMBL/GenBank/DDBJ databases">
        <authorList>
            <person name="Gilroy R."/>
        </authorList>
    </citation>
    <scope>NUCLEOTIDE SEQUENCE</scope>
    <source>
        <strain evidence="2">ChiGjej2B2-16831</strain>
    </source>
</reference>
<keyword evidence="1" id="KW-0472">Membrane</keyword>
<feature type="transmembrane region" description="Helical" evidence="1">
    <location>
        <begin position="138"/>
        <end position="161"/>
    </location>
</feature>